<sequence length="712" mass="78533">MTHKPSAKPTSRRRTPRAMIGAGLLLLPAAAQTEGYSYTTFGTLGLVDMPTAQSAEDAELTATYSQFANTARTTLSFQITPRLSGSFRYSKIDDYSPGGGALFDRSFDMRYRLVDETDSRPAIAVGLQDFIGTGAYSSEYIVATKSVTPRLTFTSGIGWGRLGSYKGFSNPLGVIDDRFDTRPDRDFGRGGEIEAAGWFRGDAAFFGGVAWQATNKLTLKAEYSSDDYAIETRYGSFEHKSPFNFGLDYELRDNIHLQAHYLYGSTFGFSLNLRSNPRHPVVNGGKGTAPLPVKRRMPGAASDLGWTAAVGVEASLREQTGTLLASDGMALEAMKISANAVTVHIRNERYLARPEAIGRTARILTQVLPASVETFTIVPMENGIPLSAVTVHRSDIENLEHEGDGAWQTYARAEIEDAAGSRENATYLEGHYPKLTWSVGPYFNAGYFDPDEPLRIDTGLRLQGRYHIAPGWIVSGSIEQRLAGNIGDADRRSDSVLPRVRSETSIYAREGDTALEHLTLAHYFRPGKNLYGRVTAGYLESQFGGVSSELLWKPVASRLALGAEVNYAVQRDFDQRFGFRDYEIATGHLSAYYDFGNGYLGQIDAGRYLAGDYGATFTLDRVFANGWSIGAYATFTDVSFDDFGEGSFDKGLRFTVPLSHVLGQPSDKTYKAVIQPLTRDGGARLKVRNRLYESVRSYHTPELKNSWGRFWR</sequence>
<name>A0ABZ0V863_9RHOB</name>
<dbReference type="RefSeq" id="WP_322329941.1">
    <property type="nucleotide sequence ID" value="NZ_CP139727.1"/>
</dbReference>
<dbReference type="InterPro" id="IPR010344">
    <property type="entry name" value="YbjH"/>
</dbReference>
<evidence type="ECO:0000313" key="2">
    <source>
        <dbReference type="EMBL" id="WPZ23575.1"/>
    </source>
</evidence>
<protein>
    <submittedName>
        <fullName evidence="2">YjbH domain-containing protein</fullName>
    </submittedName>
</protein>
<geneLocation type="plasmid" evidence="2 3">
    <name>unnamed02</name>
</geneLocation>
<proteinExistence type="predicted"/>
<keyword evidence="2" id="KW-0614">Plasmid</keyword>
<dbReference type="Pfam" id="PF06082">
    <property type="entry name" value="YjbH"/>
    <property type="match status" value="1"/>
</dbReference>
<evidence type="ECO:0000256" key="1">
    <source>
        <dbReference type="SAM" id="SignalP"/>
    </source>
</evidence>
<keyword evidence="1" id="KW-0732">Signal</keyword>
<organism evidence="2 3">
    <name type="scientific">Sulfitobacter faviae</name>
    <dbReference type="NCBI Taxonomy" id="1775881"/>
    <lineage>
        <taxon>Bacteria</taxon>
        <taxon>Pseudomonadati</taxon>
        <taxon>Pseudomonadota</taxon>
        <taxon>Alphaproteobacteria</taxon>
        <taxon>Rhodobacterales</taxon>
        <taxon>Roseobacteraceae</taxon>
        <taxon>Sulfitobacter</taxon>
    </lineage>
</organism>
<feature type="chain" id="PRO_5045230552" evidence="1">
    <location>
        <begin position="34"/>
        <end position="712"/>
    </location>
</feature>
<reference evidence="2 3" key="1">
    <citation type="submission" date="2023-11" db="EMBL/GenBank/DDBJ databases">
        <title>From the Deep-Sea to the Surface: Bacterial Genomes Isolated from the Moytirra Hydrothermal Vent Plume.</title>
        <authorList>
            <person name="Major S.R."/>
        </authorList>
    </citation>
    <scope>NUCLEOTIDE SEQUENCE [LARGE SCALE GENOMIC DNA]</scope>
    <source>
        <strain evidence="2 3">OXR-9</strain>
        <plasmid evidence="2 3">unnamed02</plasmid>
    </source>
</reference>
<dbReference type="EMBL" id="CP139727">
    <property type="protein sequence ID" value="WPZ23575.1"/>
    <property type="molecule type" value="Genomic_DNA"/>
</dbReference>
<dbReference type="Proteomes" id="UP001326567">
    <property type="component" value="Plasmid unnamed02"/>
</dbReference>
<accession>A0ABZ0V863</accession>
<feature type="signal peptide" evidence="1">
    <location>
        <begin position="1"/>
        <end position="33"/>
    </location>
</feature>
<evidence type="ECO:0000313" key="3">
    <source>
        <dbReference type="Proteomes" id="UP001326567"/>
    </source>
</evidence>
<keyword evidence="3" id="KW-1185">Reference proteome</keyword>
<gene>
    <name evidence="2" type="ORF">T7987_17880</name>
</gene>